<keyword evidence="3 6" id="KW-1133">Transmembrane helix</keyword>
<name>A0AA47M6Y8_MERPO</name>
<evidence type="ECO:0000256" key="6">
    <source>
        <dbReference type="SAM" id="Phobius"/>
    </source>
</evidence>
<keyword evidence="4 6" id="KW-0472">Membrane</keyword>
<evidence type="ECO:0000313" key="9">
    <source>
        <dbReference type="Proteomes" id="UP001174136"/>
    </source>
</evidence>
<evidence type="ECO:0000256" key="3">
    <source>
        <dbReference type="ARBA" id="ARBA00022989"/>
    </source>
</evidence>
<dbReference type="GO" id="GO:0016036">
    <property type="term" value="P:cellular response to phosphate starvation"/>
    <property type="evidence" value="ECO:0007669"/>
    <property type="project" value="TreeGrafter"/>
</dbReference>
<accession>A0AA47M6Y8</accession>
<keyword evidence="9" id="KW-1185">Reference proteome</keyword>
<feature type="transmembrane region" description="Helical" evidence="6">
    <location>
        <begin position="90"/>
        <end position="111"/>
    </location>
</feature>
<feature type="region of interest" description="Disordered" evidence="5">
    <location>
        <begin position="352"/>
        <end position="374"/>
    </location>
</feature>
<comment type="caution">
    <text evidence="8">The sequence shown here is derived from an EMBL/GenBank/DDBJ whole genome shotgun (WGS) entry which is preliminary data.</text>
</comment>
<keyword evidence="2 6" id="KW-0812">Transmembrane</keyword>
<evidence type="ECO:0000256" key="4">
    <source>
        <dbReference type="ARBA" id="ARBA00023136"/>
    </source>
</evidence>
<dbReference type="PANTHER" id="PTHR10783">
    <property type="entry name" value="XENOTROPIC AND POLYTROPIC RETROVIRUS RECEPTOR 1-RELATED"/>
    <property type="match status" value="1"/>
</dbReference>
<dbReference type="InterPro" id="IPR004342">
    <property type="entry name" value="EXS_C"/>
</dbReference>
<sequence>MQSVNVWPLVRIYRGGFLLIEFLFLLGINTYGWRQAGVNHVLIFELNPRTNLSHQHLFEMAGLLGVLWCVSLLCCLFSDSILVPMQANPLALYGFFFLFLINPFKTCYYKSRFWLLKLLFRVVTAPFHRVEFADFWLADQLNSLVVVLMDLEYMICFYSFELDWRRHDGLLSRVGCRATRTRTACARVIQCLPAWFRFIQCLRRYRDTKRAFPHLVNAGKYSTTFFVVIFSALYSTHKAQQPAEAQVFLYLLISCSVVSSCYTLIWDLKMDWATVLAPLEVFRRFVWNFFRLENEHLNNCGEFRAVRDISVAPLNADDQTLLEQMMDQEDGVRNRQGKRNWKRSYSVSLRRPRLASQSKTRDTKVLIEDTDDDS</sequence>
<dbReference type="EMBL" id="JAOPHQ010005621">
    <property type="protein sequence ID" value="KAK0134787.1"/>
    <property type="molecule type" value="Genomic_DNA"/>
</dbReference>
<organism evidence="8 9">
    <name type="scientific">Merluccius polli</name>
    <name type="common">Benguela hake</name>
    <name type="synonym">Merluccius cadenati</name>
    <dbReference type="NCBI Taxonomy" id="89951"/>
    <lineage>
        <taxon>Eukaryota</taxon>
        <taxon>Metazoa</taxon>
        <taxon>Chordata</taxon>
        <taxon>Craniata</taxon>
        <taxon>Vertebrata</taxon>
        <taxon>Euteleostomi</taxon>
        <taxon>Actinopterygii</taxon>
        <taxon>Neopterygii</taxon>
        <taxon>Teleostei</taxon>
        <taxon>Neoteleostei</taxon>
        <taxon>Acanthomorphata</taxon>
        <taxon>Zeiogadaria</taxon>
        <taxon>Gadariae</taxon>
        <taxon>Gadiformes</taxon>
        <taxon>Gadoidei</taxon>
        <taxon>Merlucciidae</taxon>
        <taxon>Merluccius</taxon>
    </lineage>
</organism>
<feature type="transmembrane region" description="Helical" evidence="6">
    <location>
        <begin position="12"/>
        <end position="33"/>
    </location>
</feature>
<dbReference type="PANTHER" id="PTHR10783:SF135">
    <property type="entry name" value="XENOTROPIC AND POLYTROPIC RETROVIRUS RECEPTOR 1 HOMOLOG"/>
    <property type="match status" value="1"/>
</dbReference>
<gene>
    <name evidence="8" type="primary">xpr1_1</name>
    <name evidence="8" type="ORF">N1851_029587</name>
</gene>
<dbReference type="Pfam" id="PF03124">
    <property type="entry name" value="EXS"/>
    <property type="match status" value="2"/>
</dbReference>
<feature type="transmembrane region" description="Helical" evidence="6">
    <location>
        <begin position="212"/>
        <end position="235"/>
    </location>
</feature>
<dbReference type="GO" id="GO:0005794">
    <property type="term" value="C:Golgi apparatus"/>
    <property type="evidence" value="ECO:0007669"/>
    <property type="project" value="TreeGrafter"/>
</dbReference>
<evidence type="ECO:0000256" key="1">
    <source>
        <dbReference type="ARBA" id="ARBA00004141"/>
    </source>
</evidence>
<feature type="transmembrane region" description="Helical" evidence="6">
    <location>
        <begin position="57"/>
        <end position="78"/>
    </location>
</feature>
<evidence type="ECO:0000313" key="8">
    <source>
        <dbReference type="EMBL" id="KAK0134787.1"/>
    </source>
</evidence>
<reference evidence="8" key="1">
    <citation type="journal article" date="2023" name="Front. Mar. Sci.">
        <title>A new Merluccius polli reference genome to investigate the effects of global change in West African waters.</title>
        <authorList>
            <person name="Mateo J.L."/>
            <person name="Blanco-Fernandez C."/>
            <person name="Garcia-Vazquez E."/>
            <person name="Machado-Schiaffino G."/>
        </authorList>
    </citation>
    <scope>NUCLEOTIDE SEQUENCE</scope>
    <source>
        <strain evidence="8">C29</strain>
        <tissue evidence="8">Fin</tissue>
    </source>
</reference>
<evidence type="ECO:0000256" key="2">
    <source>
        <dbReference type="ARBA" id="ARBA00022692"/>
    </source>
</evidence>
<dbReference type="Proteomes" id="UP001174136">
    <property type="component" value="Unassembled WGS sequence"/>
</dbReference>
<dbReference type="PROSITE" id="PS51380">
    <property type="entry name" value="EXS"/>
    <property type="match status" value="1"/>
</dbReference>
<dbReference type="GO" id="GO:0005886">
    <property type="term" value="C:plasma membrane"/>
    <property type="evidence" value="ECO:0007669"/>
    <property type="project" value="TreeGrafter"/>
</dbReference>
<proteinExistence type="predicted"/>
<comment type="subcellular location">
    <subcellularLocation>
        <location evidence="1">Membrane</location>
        <topology evidence="1">Multi-pass membrane protein</topology>
    </subcellularLocation>
</comment>
<feature type="domain" description="EXS" evidence="7">
    <location>
        <begin position="177"/>
        <end position="359"/>
    </location>
</feature>
<dbReference type="AlphaFoldDB" id="A0AA47M6Y8"/>
<evidence type="ECO:0000256" key="5">
    <source>
        <dbReference type="SAM" id="MobiDB-lite"/>
    </source>
</evidence>
<dbReference type="GO" id="GO:0006817">
    <property type="term" value="P:phosphate ion transport"/>
    <property type="evidence" value="ECO:0007669"/>
    <property type="project" value="TreeGrafter"/>
</dbReference>
<protein>
    <submittedName>
        <fullName evidence="8">Xenotropic and polytropic retrovirus receptor 1</fullName>
    </submittedName>
</protein>
<dbReference type="GO" id="GO:0000822">
    <property type="term" value="F:inositol hexakisphosphate binding"/>
    <property type="evidence" value="ECO:0007669"/>
    <property type="project" value="TreeGrafter"/>
</dbReference>
<feature type="transmembrane region" description="Helical" evidence="6">
    <location>
        <begin position="247"/>
        <end position="266"/>
    </location>
</feature>
<evidence type="ECO:0000259" key="7">
    <source>
        <dbReference type="PROSITE" id="PS51380"/>
    </source>
</evidence>
<keyword evidence="8" id="KW-0675">Receptor</keyword>